<feature type="transmembrane region" description="Helical" evidence="1">
    <location>
        <begin position="463"/>
        <end position="487"/>
    </location>
</feature>
<feature type="transmembrane region" description="Helical" evidence="1">
    <location>
        <begin position="395"/>
        <end position="413"/>
    </location>
</feature>
<feature type="transmembrane region" description="Helical" evidence="1">
    <location>
        <begin position="124"/>
        <end position="146"/>
    </location>
</feature>
<feature type="transmembrane region" description="Helical" evidence="1">
    <location>
        <begin position="180"/>
        <end position="198"/>
    </location>
</feature>
<keyword evidence="1" id="KW-0472">Membrane</keyword>
<accession>A0A1G8DIZ7</accession>
<feature type="transmembrane region" description="Helical" evidence="1">
    <location>
        <begin position="653"/>
        <end position="674"/>
    </location>
</feature>
<keyword evidence="1" id="KW-1133">Transmembrane helix</keyword>
<dbReference type="RefSeq" id="WP_091492612.1">
    <property type="nucleotide sequence ID" value="NZ_LT629692.1"/>
</dbReference>
<evidence type="ECO:0000313" key="3">
    <source>
        <dbReference type="Proteomes" id="UP000199009"/>
    </source>
</evidence>
<evidence type="ECO:0000313" key="2">
    <source>
        <dbReference type="EMBL" id="SDH57646.1"/>
    </source>
</evidence>
<gene>
    <name evidence="2" type="ORF">SAMN04489810_3362</name>
</gene>
<organism evidence="2 3">
    <name type="scientific">Microbacterium pygmaeum</name>
    <dbReference type="NCBI Taxonomy" id="370764"/>
    <lineage>
        <taxon>Bacteria</taxon>
        <taxon>Bacillati</taxon>
        <taxon>Actinomycetota</taxon>
        <taxon>Actinomycetes</taxon>
        <taxon>Micrococcales</taxon>
        <taxon>Microbacteriaceae</taxon>
        <taxon>Microbacterium</taxon>
    </lineage>
</organism>
<feature type="transmembrane region" description="Helical" evidence="1">
    <location>
        <begin position="612"/>
        <end position="633"/>
    </location>
</feature>
<feature type="transmembrane region" description="Helical" evidence="1">
    <location>
        <begin position="293"/>
        <end position="315"/>
    </location>
</feature>
<keyword evidence="3" id="KW-1185">Reference proteome</keyword>
<feature type="transmembrane region" description="Helical" evidence="1">
    <location>
        <begin position="361"/>
        <end position="383"/>
    </location>
</feature>
<dbReference type="STRING" id="370764.SAMN04489810_3362"/>
<dbReference type="OrthoDB" id="4320047at2"/>
<feature type="transmembrane region" description="Helical" evidence="1">
    <location>
        <begin position="327"/>
        <end position="349"/>
    </location>
</feature>
<dbReference type="AlphaFoldDB" id="A0A1G8DIZ7"/>
<dbReference type="Proteomes" id="UP000199009">
    <property type="component" value="Chromosome I"/>
</dbReference>
<feature type="transmembrane region" description="Helical" evidence="1">
    <location>
        <begin position="425"/>
        <end position="442"/>
    </location>
</feature>
<dbReference type="EMBL" id="LT629692">
    <property type="protein sequence ID" value="SDH57646.1"/>
    <property type="molecule type" value="Genomic_DNA"/>
</dbReference>
<evidence type="ECO:0000256" key="1">
    <source>
        <dbReference type="SAM" id="Phobius"/>
    </source>
</evidence>
<name>A0A1G8DIZ7_9MICO</name>
<feature type="transmembrane region" description="Helical" evidence="1">
    <location>
        <begin position="82"/>
        <end position="103"/>
    </location>
</feature>
<feature type="transmembrane region" description="Helical" evidence="1">
    <location>
        <begin position="245"/>
        <end position="266"/>
    </location>
</feature>
<proteinExistence type="predicted"/>
<feature type="transmembrane region" description="Helical" evidence="1">
    <location>
        <begin position="521"/>
        <end position="542"/>
    </location>
</feature>
<keyword evidence="1" id="KW-0812">Transmembrane</keyword>
<reference evidence="2 3" key="1">
    <citation type="submission" date="2016-10" db="EMBL/GenBank/DDBJ databases">
        <authorList>
            <person name="de Groot N.N."/>
        </authorList>
    </citation>
    <scope>NUCLEOTIDE SEQUENCE [LARGE SCALE GENOMIC DNA]</scope>
    <source>
        <strain evidence="2 3">DSM 23142</strain>
    </source>
</reference>
<sequence>MFAKHRPPEILEIRVHGVLNTPPAEMLQTTPDKISRRTGDELGSFWVRTDDAPAQGIATTEAFSWGAQARTGGGALAVIGRVLVHLGWFLLLPYALANLAYWTRSIGSQKNAGAQTWDGGPGAATVRVFGLVLTLIAVAAFSSVAIDLIAIQCFPQEVQVCAALPPVFDGLRELSRDGRAALLGVAPIAAVVILYVIGRRGRVRFEEPVKRFGAGLGDTPDEEGLPLLATRGFWSVSRVGQTSEWLHVAASIALVLFVLCLDSAYVRVPGCWRESSAITLDCLGAAFQEPLPASFALGALVLLVGAVVLVVISSHTSTGAGTAVKRGLAMACLVLAGSGYVAWLILALTRHTPQSDAHPGFLGLVATPIALIVLAFFLALAGVIWKARAGIGRRILSAALLVVGAAALLTTHLDPAIWGSTGADWRPWLVGIAAACVVAHLVNGWTIRGDRRFEAWRGQGATVAMMLALFASMALSSLLVLGVAAFLGTPAGSAPIVDIWRTPLPPPPAALWNVPDAYERFAVVLACIVGVLIALIVAVLAFNLSRFVRYSLPALDQKDGAADTAEKIRQRGGVLVPARRDYAPRLRMPTPDVARPVGVRRSSHLLHRGEPLFGWLAVLAAMGFFSLSSSFVYEQVKALVVSWNMVPASIRGGTTAILVAVALAAAGAVAAHAASSSERPLGVFWDVVAFFPRAGHPFAPPCFGERAVPELSARIRAWLADPAAKRSRSVILTAHSMGSTIAAATVLSMRGEMIGEGRDHGSRSADHLALLSYGSQLRAYFSRFFPSVFGPEILGVPGVRGPSLWRRDPWRQQVLAEFEASSLPAPGQVDQLSLTAMLGAHARSVPRWRNLWRRTDYLGFPVYAYRSNPVDRGATESVRDSYLTQIGTHSGYLGTPQFLLARAELVTAIDEGAP</sequence>
<protein>
    <submittedName>
        <fullName evidence="2">Uncharacterized protein</fullName>
    </submittedName>
</protein>